<organism evidence="4 5">
    <name type="scientific">Sphingobacterium athyrii</name>
    <dbReference type="NCBI Taxonomy" id="2152717"/>
    <lineage>
        <taxon>Bacteria</taxon>
        <taxon>Pseudomonadati</taxon>
        <taxon>Bacteroidota</taxon>
        <taxon>Sphingobacteriia</taxon>
        <taxon>Sphingobacteriales</taxon>
        <taxon>Sphingobacteriaceae</taxon>
        <taxon>Sphingobacterium</taxon>
    </lineage>
</organism>
<feature type="domain" description="DUF4959" evidence="1">
    <location>
        <begin position="34"/>
        <end position="135"/>
    </location>
</feature>
<sequence length="435" mass="48815">MVVFKIINMNLVYNTKGLLRLLIFVGLSIALFQGCKEDVGIHPIKEGAVAGQVTNVRTYALAGAAVIKYDLPTDKDFRYVKAVYVLNNGSRVETKSTQYKDSLRVEGFSVAGRYDVELYSVSVGEVASKPIVVTVDVATPYNRLISESLKSDSKFNSTYGGVNIYIDNKEKQPLVVIVMKKDAENNWKNIDTAYTSLETQTLRVRGISEGMSTFGVFIQDKWRNNSDTIAKELAPLEEILIPKDTWQLTQIAVGAIGGDWDTFNGTYGGRSLKYKTLWDNKMTSHGDEAWFASTPIPFSFSIDLGAQSILSRIKTWPRMSDLNGSYTTTHVKKFQVWGSNNPDMNDPSFDKWFLLGTFESVRPSGLPFGQAATTDDKNYVKQGEEWDFPDVNPTDPRYKNRYIRIKVLSTWNGIEASDKNPSAIIMSEITLWGQR</sequence>
<name>A0A363NWP9_9SPHI</name>
<keyword evidence="5" id="KW-1185">Reference proteome</keyword>
<feature type="domain" description="DUF5000" evidence="2">
    <location>
        <begin position="278"/>
        <end position="433"/>
    </location>
</feature>
<evidence type="ECO:0008006" key="6">
    <source>
        <dbReference type="Google" id="ProtNLM"/>
    </source>
</evidence>
<proteinExistence type="predicted"/>
<dbReference type="PROSITE" id="PS51257">
    <property type="entry name" value="PROKAR_LIPOPROTEIN"/>
    <property type="match status" value="1"/>
</dbReference>
<dbReference type="Pfam" id="PF17166">
    <property type="entry name" value="DUF5126"/>
    <property type="match status" value="1"/>
</dbReference>
<dbReference type="Proteomes" id="UP000250831">
    <property type="component" value="Unassembled WGS sequence"/>
</dbReference>
<dbReference type="InterPro" id="IPR032527">
    <property type="entry name" value="DUF4959"/>
</dbReference>
<evidence type="ECO:0000313" key="4">
    <source>
        <dbReference type="EMBL" id="PUV25242.1"/>
    </source>
</evidence>
<dbReference type="OrthoDB" id="1312186at2"/>
<evidence type="ECO:0000259" key="1">
    <source>
        <dbReference type="Pfam" id="PF16323"/>
    </source>
</evidence>
<dbReference type="Pfam" id="PF16323">
    <property type="entry name" value="DUF4959"/>
    <property type="match status" value="1"/>
</dbReference>
<dbReference type="Gene3D" id="2.60.120.260">
    <property type="entry name" value="Galactose-binding domain-like"/>
    <property type="match status" value="1"/>
</dbReference>
<dbReference type="Pfam" id="PF16391">
    <property type="entry name" value="DUF5000"/>
    <property type="match status" value="1"/>
</dbReference>
<accession>A0A363NWP9</accession>
<dbReference type="InterPro" id="IPR032164">
    <property type="entry name" value="DUF5000"/>
</dbReference>
<gene>
    <name evidence="4" type="ORF">DCO56_09935</name>
</gene>
<comment type="caution">
    <text evidence="4">The sequence shown here is derived from an EMBL/GenBank/DDBJ whole genome shotgun (WGS) entry which is preliminary data.</text>
</comment>
<dbReference type="EMBL" id="QCXX01000002">
    <property type="protein sequence ID" value="PUV25242.1"/>
    <property type="molecule type" value="Genomic_DNA"/>
</dbReference>
<protein>
    <recommendedName>
        <fullName evidence="6">DUF4959 domain-containing protein</fullName>
    </recommendedName>
</protein>
<reference evidence="4 5" key="1">
    <citation type="submission" date="2018-04" db="EMBL/GenBank/DDBJ databases">
        <title>Sphingobacterium sp. M46 Genome.</title>
        <authorList>
            <person name="Cheng J."/>
            <person name="Li Y."/>
        </authorList>
    </citation>
    <scope>NUCLEOTIDE SEQUENCE [LARGE SCALE GENOMIC DNA]</scope>
    <source>
        <strain evidence="4 5">M46</strain>
    </source>
</reference>
<dbReference type="AlphaFoldDB" id="A0A363NWP9"/>
<dbReference type="InterPro" id="IPR033431">
    <property type="entry name" value="DUF5126"/>
</dbReference>
<evidence type="ECO:0000313" key="5">
    <source>
        <dbReference type="Proteomes" id="UP000250831"/>
    </source>
</evidence>
<evidence type="ECO:0000259" key="3">
    <source>
        <dbReference type="Pfam" id="PF17166"/>
    </source>
</evidence>
<feature type="domain" description="DUF5126" evidence="3">
    <location>
        <begin position="145"/>
        <end position="243"/>
    </location>
</feature>
<evidence type="ECO:0000259" key="2">
    <source>
        <dbReference type="Pfam" id="PF16391"/>
    </source>
</evidence>